<evidence type="ECO:0000313" key="1">
    <source>
        <dbReference type="EMBL" id="KAI3811677.1"/>
    </source>
</evidence>
<dbReference type="EMBL" id="CM042024">
    <property type="protein sequence ID" value="KAI3811677.1"/>
    <property type="molecule type" value="Genomic_DNA"/>
</dbReference>
<sequence>MSILSPSSHLLQRQLHHKHSQQLQEPNWSKSTLIKTHGFGFDRRKLDQWTKIMKKDCKVEAFGELSRPDFIEMEPITDVDHLNLILEQAKQASQPVIIDWMAAWCRKCIYLKPKLEKLAAECDTKLKFYCVDVNNVPQALAKRGNISKMPTIQLWKDGEMKSEVIGGGKASLVIEEVREMIRNFNLPLVEPSRHSFPPPLSPSPTTTRRRKHLTSITNSL</sequence>
<reference evidence="1 2" key="2">
    <citation type="journal article" date="2022" name="Mol. Ecol. Resour.">
        <title>The genomes of chicory, endive, great burdock and yacon provide insights into Asteraceae paleo-polyploidization history and plant inulin production.</title>
        <authorList>
            <person name="Fan W."/>
            <person name="Wang S."/>
            <person name="Wang H."/>
            <person name="Wang A."/>
            <person name="Jiang F."/>
            <person name="Liu H."/>
            <person name="Zhao H."/>
            <person name="Xu D."/>
            <person name="Zhang Y."/>
        </authorList>
    </citation>
    <scope>NUCLEOTIDE SEQUENCE [LARGE SCALE GENOMIC DNA]</scope>
    <source>
        <strain evidence="2">cv. Yunnan</strain>
        <tissue evidence="1">Leaves</tissue>
    </source>
</reference>
<protein>
    <submittedName>
        <fullName evidence="1">Uncharacterized protein</fullName>
    </submittedName>
</protein>
<evidence type="ECO:0000313" key="2">
    <source>
        <dbReference type="Proteomes" id="UP001056120"/>
    </source>
</evidence>
<comment type="caution">
    <text evidence="1">The sequence shown here is derived from an EMBL/GenBank/DDBJ whole genome shotgun (WGS) entry which is preliminary data.</text>
</comment>
<gene>
    <name evidence="1" type="ORF">L1987_21405</name>
</gene>
<reference evidence="2" key="1">
    <citation type="journal article" date="2022" name="Mol. Ecol. Resour.">
        <title>The genomes of chicory, endive, great burdock and yacon provide insights into Asteraceae palaeo-polyploidization history and plant inulin production.</title>
        <authorList>
            <person name="Fan W."/>
            <person name="Wang S."/>
            <person name="Wang H."/>
            <person name="Wang A."/>
            <person name="Jiang F."/>
            <person name="Liu H."/>
            <person name="Zhao H."/>
            <person name="Xu D."/>
            <person name="Zhang Y."/>
        </authorList>
    </citation>
    <scope>NUCLEOTIDE SEQUENCE [LARGE SCALE GENOMIC DNA]</scope>
    <source>
        <strain evidence="2">cv. Yunnan</strain>
    </source>
</reference>
<dbReference type="Proteomes" id="UP001056120">
    <property type="component" value="Linkage Group LG07"/>
</dbReference>
<name>A0ACB9IXE0_9ASTR</name>
<accession>A0ACB9IXE0</accession>
<keyword evidence="2" id="KW-1185">Reference proteome</keyword>
<proteinExistence type="predicted"/>
<organism evidence="1 2">
    <name type="scientific">Smallanthus sonchifolius</name>
    <dbReference type="NCBI Taxonomy" id="185202"/>
    <lineage>
        <taxon>Eukaryota</taxon>
        <taxon>Viridiplantae</taxon>
        <taxon>Streptophyta</taxon>
        <taxon>Embryophyta</taxon>
        <taxon>Tracheophyta</taxon>
        <taxon>Spermatophyta</taxon>
        <taxon>Magnoliopsida</taxon>
        <taxon>eudicotyledons</taxon>
        <taxon>Gunneridae</taxon>
        <taxon>Pentapetalae</taxon>
        <taxon>asterids</taxon>
        <taxon>campanulids</taxon>
        <taxon>Asterales</taxon>
        <taxon>Asteraceae</taxon>
        <taxon>Asteroideae</taxon>
        <taxon>Heliantheae alliance</taxon>
        <taxon>Millerieae</taxon>
        <taxon>Smallanthus</taxon>
    </lineage>
</organism>